<keyword evidence="1" id="KW-0812">Transmembrane</keyword>
<proteinExistence type="predicted"/>
<name>A0A0B1ZTQ8_9SPHN</name>
<sequence>MGKGSGVVGLRNTKATETVVVEAAHLAGSAILTAGVAAALVVAAIPASIVLGVSEGFKSIKNRR</sequence>
<feature type="transmembrane region" description="Helical" evidence="1">
    <location>
        <begin position="30"/>
        <end position="54"/>
    </location>
</feature>
<comment type="caution">
    <text evidence="2">The sequence shown here is derived from an EMBL/GenBank/DDBJ whole genome shotgun (WGS) entry which is preliminary data.</text>
</comment>
<evidence type="ECO:0000313" key="3">
    <source>
        <dbReference type="Proteomes" id="UP000031057"/>
    </source>
</evidence>
<keyword evidence="3" id="KW-1185">Reference proteome</keyword>
<dbReference type="AlphaFoldDB" id="A0A0B1ZTQ8"/>
<dbReference type="Proteomes" id="UP000031057">
    <property type="component" value="Unassembled WGS sequence"/>
</dbReference>
<keyword evidence="1" id="KW-1133">Transmembrane helix</keyword>
<evidence type="ECO:0000256" key="1">
    <source>
        <dbReference type="SAM" id="Phobius"/>
    </source>
</evidence>
<reference evidence="2 3" key="1">
    <citation type="submission" date="2014-10" db="EMBL/GenBank/DDBJ databases">
        <title>Genome sequence of Novosphingobium malaysiense MUSC 273(T).</title>
        <authorList>
            <person name="Lee L.-H."/>
        </authorList>
    </citation>
    <scope>NUCLEOTIDE SEQUENCE [LARGE SCALE GENOMIC DNA]</scope>
    <source>
        <strain evidence="2 3">MUSC 273</strain>
    </source>
</reference>
<evidence type="ECO:0000313" key="2">
    <source>
        <dbReference type="EMBL" id="KHK92859.1"/>
    </source>
</evidence>
<dbReference type="STRING" id="1348853.LK12_00010"/>
<keyword evidence="1" id="KW-0472">Membrane</keyword>
<accession>A0A0B1ZTQ8</accession>
<dbReference type="EMBL" id="JTDI01000001">
    <property type="protein sequence ID" value="KHK92859.1"/>
    <property type="molecule type" value="Genomic_DNA"/>
</dbReference>
<gene>
    <name evidence="2" type="ORF">LK12_00010</name>
</gene>
<protein>
    <submittedName>
        <fullName evidence="2">Uncharacterized protein</fullName>
    </submittedName>
</protein>
<organism evidence="2 3">
    <name type="scientific">Novosphingobium malaysiense</name>
    <dbReference type="NCBI Taxonomy" id="1348853"/>
    <lineage>
        <taxon>Bacteria</taxon>
        <taxon>Pseudomonadati</taxon>
        <taxon>Pseudomonadota</taxon>
        <taxon>Alphaproteobacteria</taxon>
        <taxon>Sphingomonadales</taxon>
        <taxon>Sphingomonadaceae</taxon>
        <taxon>Novosphingobium</taxon>
    </lineage>
</organism>